<evidence type="ECO:0000256" key="1">
    <source>
        <dbReference type="ARBA" id="ARBA00004141"/>
    </source>
</evidence>
<dbReference type="RefSeq" id="WP_130966477.1">
    <property type="nucleotide sequence ID" value="NZ_SIXI01000001.1"/>
</dbReference>
<accession>A0A4Q9H661</accession>
<evidence type="ECO:0000313" key="8">
    <source>
        <dbReference type="EMBL" id="TBO34534.1"/>
    </source>
</evidence>
<name>A0A4Q9H661_9BURK</name>
<keyword evidence="9" id="KW-1185">Reference proteome</keyword>
<feature type="transmembrane region" description="Helical" evidence="6">
    <location>
        <begin position="20"/>
        <end position="41"/>
    </location>
</feature>
<dbReference type="PANTHER" id="PTHR38459:SF1">
    <property type="entry name" value="PROPHAGE BACTOPRENOL-LINKED GLUCOSE TRANSLOCASE HOMOLOG"/>
    <property type="match status" value="1"/>
</dbReference>
<evidence type="ECO:0000313" key="9">
    <source>
        <dbReference type="Proteomes" id="UP000292120"/>
    </source>
</evidence>
<keyword evidence="3 6" id="KW-0812">Transmembrane</keyword>
<dbReference type="Pfam" id="PF04138">
    <property type="entry name" value="GtrA_DPMS_TM"/>
    <property type="match status" value="1"/>
</dbReference>
<dbReference type="PANTHER" id="PTHR38459">
    <property type="entry name" value="PROPHAGE BACTOPRENOL-LINKED GLUCOSE TRANSLOCASE HOMOLOG"/>
    <property type="match status" value="1"/>
</dbReference>
<evidence type="ECO:0000259" key="7">
    <source>
        <dbReference type="Pfam" id="PF04138"/>
    </source>
</evidence>
<dbReference type="InterPro" id="IPR007267">
    <property type="entry name" value="GtrA_DPMS_TM"/>
</dbReference>
<keyword evidence="4 6" id="KW-1133">Transmembrane helix</keyword>
<dbReference type="InterPro" id="IPR051401">
    <property type="entry name" value="GtrA_CellWall_Glycosyl"/>
</dbReference>
<reference evidence="8 9" key="1">
    <citation type="submission" date="2019-02" db="EMBL/GenBank/DDBJ databases">
        <title>Aquabacterium sp. strain KMB7.</title>
        <authorList>
            <person name="Chen W.-M."/>
        </authorList>
    </citation>
    <scope>NUCLEOTIDE SEQUENCE [LARGE SCALE GENOMIC DNA]</scope>
    <source>
        <strain evidence="8 9">KMB7</strain>
    </source>
</reference>
<evidence type="ECO:0000256" key="6">
    <source>
        <dbReference type="SAM" id="Phobius"/>
    </source>
</evidence>
<evidence type="ECO:0000256" key="5">
    <source>
        <dbReference type="ARBA" id="ARBA00023136"/>
    </source>
</evidence>
<dbReference type="GO" id="GO:0000271">
    <property type="term" value="P:polysaccharide biosynthetic process"/>
    <property type="evidence" value="ECO:0007669"/>
    <property type="project" value="InterPro"/>
</dbReference>
<dbReference type="EMBL" id="SIXI01000001">
    <property type="protein sequence ID" value="TBO34534.1"/>
    <property type="molecule type" value="Genomic_DNA"/>
</dbReference>
<sequence>MKITETAKSFLVSELGGEAFRYFCVMLMGYAVDLLGFLFLFKVLGIDAVPSSAISKALSSICSYFAHAIFTFRGKPGAISHASAAKYFFVVAINVPLSSLMLYFIDLVIASGVVSKISSDILMLLVTYVQTKFMVFKK</sequence>
<evidence type="ECO:0000256" key="2">
    <source>
        <dbReference type="ARBA" id="ARBA00009399"/>
    </source>
</evidence>
<comment type="subcellular location">
    <subcellularLocation>
        <location evidence="1">Membrane</location>
        <topology evidence="1">Multi-pass membrane protein</topology>
    </subcellularLocation>
</comment>
<comment type="similarity">
    <text evidence="2">Belongs to the GtrA family.</text>
</comment>
<dbReference type="GO" id="GO:0005886">
    <property type="term" value="C:plasma membrane"/>
    <property type="evidence" value="ECO:0007669"/>
    <property type="project" value="TreeGrafter"/>
</dbReference>
<organism evidence="8 9">
    <name type="scientific">Aquabacterium lacunae</name>
    <dbReference type="NCBI Taxonomy" id="2528630"/>
    <lineage>
        <taxon>Bacteria</taxon>
        <taxon>Pseudomonadati</taxon>
        <taxon>Pseudomonadota</taxon>
        <taxon>Betaproteobacteria</taxon>
        <taxon>Burkholderiales</taxon>
        <taxon>Aquabacterium</taxon>
    </lineage>
</organism>
<evidence type="ECO:0000256" key="4">
    <source>
        <dbReference type="ARBA" id="ARBA00022989"/>
    </source>
</evidence>
<dbReference type="AlphaFoldDB" id="A0A4Q9H661"/>
<dbReference type="Proteomes" id="UP000292120">
    <property type="component" value="Unassembled WGS sequence"/>
</dbReference>
<evidence type="ECO:0000256" key="3">
    <source>
        <dbReference type="ARBA" id="ARBA00022692"/>
    </source>
</evidence>
<keyword evidence="5 6" id="KW-0472">Membrane</keyword>
<proteinExistence type="inferred from homology"/>
<dbReference type="OrthoDB" id="9155343at2"/>
<comment type="caution">
    <text evidence="8">The sequence shown here is derived from an EMBL/GenBank/DDBJ whole genome shotgun (WGS) entry which is preliminary data.</text>
</comment>
<feature type="domain" description="GtrA/DPMS transmembrane" evidence="7">
    <location>
        <begin position="21"/>
        <end position="136"/>
    </location>
</feature>
<feature type="transmembrane region" description="Helical" evidence="6">
    <location>
        <begin position="117"/>
        <end position="136"/>
    </location>
</feature>
<gene>
    <name evidence="8" type="ORF">EYS42_03770</name>
</gene>
<protein>
    <submittedName>
        <fullName evidence="8">GtrA family protein</fullName>
    </submittedName>
</protein>